<dbReference type="EMBL" id="JAEMGP010000026">
    <property type="protein sequence ID" value="KAG5194381.1"/>
    <property type="molecule type" value="Genomic_DNA"/>
</dbReference>
<evidence type="ECO:0000313" key="5">
    <source>
        <dbReference type="Proteomes" id="UP000664991"/>
    </source>
</evidence>
<evidence type="ECO:0000256" key="1">
    <source>
        <dbReference type="ARBA" id="ARBA00004370"/>
    </source>
</evidence>
<sequence>MGSQKTVCCRLFAKMGKPCLCAESSDDCLAWKFTLQDSRTNTAYVGSEVTYDETAVASSPPPYTAYAAPTPEQAYGYGPYSGAYPPGTQVVYAANGQACAVPHQYPYAGLYGQQPANQVIICEGYRDNDSDLVLGMLAGAATGMALGSLFWV</sequence>
<accession>A0A836CSX9</accession>
<dbReference type="InterPro" id="IPR039680">
    <property type="entry name" value="PLEKHB1/2"/>
</dbReference>
<comment type="caution">
    <text evidence="4">The sequence shown here is derived from an EMBL/GenBank/DDBJ whole genome shotgun (WGS) entry which is preliminary data.</text>
</comment>
<gene>
    <name evidence="4" type="ORF">JEQ12_013178</name>
</gene>
<dbReference type="Proteomes" id="UP000664991">
    <property type="component" value="Chromosome 26"/>
</dbReference>
<reference evidence="4 5" key="1">
    <citation type="submission" date="2020-12" db="EMBL/GenBank/DDBJ databases">
        <title>De novo assembly of Tibetan sheep genome.</title>
        <authorList>
            <person name="Li X."/>
        </authorList>
    </citation>
    <scope>NUCLEOTIDE SEQUENCE [LARGE SCALE GENOMIC DNA]</scope>
    <source>
        <tissue evidence="4">Heart</tissue>
    </source>
</reference>
<evidence type="ECO:0000313" key="4">
    <source>
        <dbReference type="EMBL" id="KAG5194381.1"/>
    </source>
</evidence>
<evidence type="ECO:0008006" key="6">
    <source>
        <dbReference type="Google" id="ProtNLM"/>
    </source>
</evidence>
<dbReference type="GO" id="GO:0016020">
    <property type="term" value="C:membrane"/>
    <property type="evidence" value="ECO:0007669"/>
    <property type="project" value="UniProtKB-SubCell"/>
</dbReference>
<dbReference type="PANTHER" id="PTHR14309">
    <property type="entry name" value="EXPRESSED PROTEIN"/>
    <property type="match status" value="1"/>
</dbReference>
<proteinExistence type="predicted"/>
<comment type="subcellular location">
    <subcellularLocation>
        <location evidence="1">Membrane</location>
    </subcellularLocation>
</comment>
<dbReference type="GO" id="GO:0045595">
    <property type="term" value="P:regulation of cell differentiation"/>
    <property type="evidence" value="ECO:0007669"/>
    <property type="project" value="TreeGrafter"/>
</dbReference>
<feature type="transmembrane region" description="Helical" evidence="3">
    <location>
        <begin position="132"/>
        <end position="151"/>
    </location>
</feature>
<evidence type="ECO:0000256" key="2">
    <source>
        <dbReference type="ARBA" id="ARBA00023136"/>
    </source>
</evidence>
<protein>
    <recommendedName>
        <fullName evidence="6">Pleckstrin homology domain-containing family B member 2</fullName>
    </recommendedName>
</protein>
<keyword evidence="2 3" id="KW-0472">Membrane</keyword>
<keyword evidence="3" id="KW-1133">Transmembrane helix</keyword>
<name>A0A836CSX9_SHEEP</name>
<dbReference type="AlphaFoldDB" id="A0A836CSX9"/>
<keyword evidence="3" id="KW-0812">Transmembrane</keyword>
<dbReference type="PANTHER" id="PTHR14309:SF8">
    <property type="entry name" value="PLECKSTRIN HOMOLOGY DOMAIN-CONTAINING FAMILY B MEMBER 2"/>
    <property type="match status" value="1"/>
</dbReference>
<evidence type="ECO:0000256" key="3">
    <source>
        <dbReference type="SAM" id="Phobius"/>
    </source>
</evidence>
<organism evidence="4 5">
    <name type="scientific">Ovis aries</name>
    <name type="common">Sheep</name>
    <dbReference type="NCBI Taxonomy" id="9940"/>
    <lineage>
        <taxon>Eukaryota</taxon>
        <taxon>Metazoa</taxon>
        <taxon>Chordata</taxon>
        <taxon>Craniata</taxon>
        <taxon>Vertebrata</taxon>
        <taxon>Euteleostomi</taxon>
        <taxon>Mammalia</taxon>
        <taxon>Eutheria</taxon>
        <taxon>Laurasiatheria</taxon>
        <taxon>Artiodactyla</taxon>
        <taxon>Ruminantia</taxon>
        <taxon>Pecora</taxon>
        <taxon>Bovidae</taxon>
        <taxon>Caprinae</taxon>
        <taxon>Ovis</taxon>
    </lineage>
</organism>